<feature type="domain" description="P-type ATPase A" evidence="12">
    <location>
        <begin position="180"/>
        <end position="279"/>
    </location>
</feature>
<dbReference type="SUPFAM" id="SSF81660">
    <property type="entry name" value="Metal cation-transporting ATPase, ATP-binding domain N"/>
    <property type="match status" value="1"/>
</dbReference>
<keyword evidence="7 11" id="KW-0067">ATP-binding</keyword>
<dbReference type="Proteomes" id="UP000697710">
    <property type="component" value="Unassembled WGS sequence"/>
</dbReference>
<feature type="transmembrane region" description="Helical" evidence="11">
    <location>
        <begin position="73"/>
        <end position="91"/>
    </location>
</feature>
<sequence>MHPEIVRDEPGSCPICGMALEPRTVSVEEEGSPELASMTRRVWISAALSAPLLWTTMGHMIPGVSLRTGSHPVLELALAAPVCLWAAWPFYVRAVHSIRSGHLNMFTLIGLGVSAAFGYSVVAALWPGLFPEAFRDHAGRVGLYFEAAAVVVTLILLGQVLELRARHQTSGAVRKLLQSQAKSARRLTENGVEEDIPLDEVRIGDRLRVRPGEKIPTDGVVIDGHSAVDESLVTGEPIPVEKSTDDVVIGSTLNGQGTLVVRAERVGHETMLARIVALVAEAQRTRAPIQRLADRVSGIFVPTVILIALATFAIWSWIGPDPKLAHALVNAVAVLIIACPCALGLATPMSIMVATGRAARFGVLFRDAEALERLGRIDTLVLDKTGTITEGHPKLDTVIAAEGYDQAAILRLAAGIEMGSEHPLAAALLQGAKERGLETSPPEEFSAVPGQGVTGRVDGRNVALGNASLMTSLGIGTEALAETAGELQEDGKTVMYLSVDGALAGLVG</sequence>
<dbReference type="SUPFAM" id="SSF81653">
    <property type="entry name" value="Calcium ATPase, transduction domain A"/>
    <property type="match status" value="1"/>
</dbReference>
<feature type="transmembrane region" description="Helical" evidence="11">
    <location>
        <begin position="324"/>
        <end position="347"/>
    </location>
</feature>
<comment type="subcellular location">
    <subcellularLocation>
        <location evidence="1">Cell membrane</location>
        <topology evidence="1">Multi-pass membrane protein</topology>
    </subcellularLocation>
</comment>
<dbReference type="GO" id="GO:0005524">
    <property type="term" value="F:ATP binding"/>
    <property type="evidence" value="ECO:0007669"/>
    <property type="project" value="UniProtKB-UniRule"/>
</dbReference>
<feature type="domain" description="Heavy metal binding" evidence="13">
    <location>
        <begin position="1"/>
        <end position="22"/>
    </location>
</feature>
<dbReference type="Gene3D" id="2.70.150.10">
    <property type="entry name" value="Calcium-transporting ATPase, cytoplasmic transduction domain A"/>
    <property type="match status" value="1"/>
</dbReference>
<evidence type="ECO:0000259" key="13">
    <source>
        <dbReference type="Pfam" id="PF19335"/>
    </source>
</evidence>
<reference evidence="14" key="2">
    <citation type="journal article" date="2021" name="Microbiome">
        <title>Successional dynamics and alternative stable states in a saline activated sludge microbial community over 9 years.</title>
        <authorList>
            <person name="Wang Y."/>
            <person name="Ye J."/>
            <person name="Ju F."/>
            <person name="Liu L."/>
            <person name="Boyd J.A."/>
            <person name="Deng Y."/>
            <person name="Parks D.H."/>
            <person name="Jiang X."/>
            <person name="Yin X."/>
            <person name="Woodcroft B.J."/>
            <person name="Tyson G.W."/>
            <person name="Hugenholtz P."/>
            <person name="Polz M.F."/>
            <person name="Zhang T."/>
        </authorList>
    </citation>
    <scope>NUCLEOTIDE SEQUENCE</scope>
    <source>
        <strain evidence="14">HKST-UBA01</strain>
    </source>
</reference>
<dbReference type="PROSITE" id="PS00154">
    <property type="entry name" value="ATPASE_E1_E2"/>
    <property type="match status" value="1"/>
</dbReference>
<dbReference type="InterPro" id="IPR023299">
    <property type="entry name" value="ATPase_P-typ_cyto_dom_N"/>
</dbReference>
<reference evidence="14" key="1">
    <citation type="submission" date="2020-04" db="EMBL/GenBank/DDBJ databases">
        <authorList>
            <person name="Zhang T."/>
        </authorList>
    </citation>
    <scope>NUCLEOTIDE SEQUENCE</scope>
    <source>
        <strain evidence="14">HKST-UBA01</strain>
    </source>
</reference>
<keyword evidence="3 11" id="KW-1003">Cell membrane</keyword>
<dbReference type="NCBIfam" id="TIGR01494">
    <property type="entry name" value="ATPase_P-type"/>
    <property type="match status" value="1"/>
</dbReference>
<dbReference type="AlphaFoldDB" id="A0A956RP02"/>
<dbReference type="Pfam" id="PF00702">
    <property type="entry name" value="Hydrolase"/>
    <property type="match status" value="1"/>
</dbReference>
<keyword evidence="8" id="KW-1278">Translocase</keyword>
<dbReference type="InterPro" id="IPR018303">
    <property type="entry name" value="ATPase_P-typ_P_site"/>
</dbReference>
<accession>A0A956RP02</accession>
<feature type="transmembrane region" description="Helical" evidence="11">
    <location>
        <begin position="103"/>
        <end position="129"/>
    </location>
</feature>
<evidence type="ECO:0000256" key="4">
    <source>
        <dbReference type="ARBA" id="ARBA00022692"/>
    </source>
</evidence>
<proteinExistence type="inferred from homology"/>
<dbReference type="Gene3D" id="3.40.50.1000">
    <property type="entry name" value="HAD superfamily/HAD-like"/>
    <property type="match status" value="1"/>
</dbReference>
<dbReference type="FunFam" id="2.70.150.10:FF:000020">
    <property type="entry name" value="Copper-exporting P-type ATPase A"/>
    <property type="match status" value="1"/>
</dbReference>
<feature type="transmembrane region" description="Helical" evidence="11">
    <location>
        <begin position="141"/>
        <end position="161"/>
    </location>
</feature>
<evidence type="ECO:0000256" key="7">
    <source>
        <dbReference type="ARBA" id="ARBA00022840"/>
    </source>
</evidence>
<dbReference type="PRINTS" id="PR00943">
    <property type="entry name" value="CUATPASE"/>
</dbReference>
<evidence type="ECO:0000313" key="14">
    <source>
        <dbReference type="EMBL" id="MCA9726912.1"/>
    </source>
</evidence>
<evidence type="ECO:0000256" key="8">
    <source>
        <dbReference type="ARBA" id="ARBA00022967"/>
    </source>
</evidence>
<keyword evidence="6 11" id="KW-0547">Nucleotide-binding</keyword>
<keyword evidence="9 11" id="KW-1133">Transmembrane helix</keyword>
<dbReference type="GO" id="GO:0005507">
    <property type="term" value="F:copper ion binding"/>
    <property type="evidence" value="ECO:0007669"/>
    <property type="project" value="TreeGrafter"/>
</dbReference>
<dbReference type="InterPro" id="IPR008250">
    <property type="entry name" value="ATPase_P-typ_transduc_dom_A_sf"/>
</dbReference>
<evidence type="ECO:0000256" key="3">
    <source>
        <dbReference type="ARBA" id="ARBA00022475"/>
    </source>
</evidence>
<comment type="caution">
    <text evidence="14">The sequence shown here is derived from an EMBL/GenBank/DDBJ whole genome shotgun (WGS) entry which is preliminary data.</text>
</comment>
<comment type="similarity">
    <text evidence="2 11">Belongs to the cation transport ATPase (P-type) (TC 3.A.3) family. Type IB subfamily.</text>
</comment>
<dbReference type="EMBL" id="JAGQHR010000083">
    <property type="protein sequence ID" value="MCA9726912.1"/>
    <property type="molecule type" value="Genomic_DNA"/>
</dbReference>
<dbReference type="GO" id="GO:0043682">
    <property type="term" value="F:P-type divalent copper transporter activity"/>
    <property type="evidence" value="ECO:0007669"/>
    <property type="project" value="TreeGrafter"/>
</dbReference>
<dbReference type="GO" id="GO:0005886">
    <property type="term" value="C:plasma membrane"/>
    <property type="evidence" value="ECO:0007669"/>
    <property type="project" value="UniProtKB-SubCell"/>
</dbReference>
<evidence type="ECO:0000256" key="1">
    <source>
        <dbReference type="ARBA" id="ARBA00004651"/>
    </source>
</evidence>
<gene>
    <name evidence="14" type="ORF">KC729_04460</name>
</gene>
<evidence type="ECO:0000256" key="10">
    <source>
        <dbReference type="ARBA" id="ARBA00023136"/>
    </source>
</evidence>
<keyword evidence="10 11" id="KW-0472">Membrane</keyword>
<evidence type="ECO:0000256" key="9">
    <source>
        <dbReference type="ARBA" id="ARBA00022989"/>
    </source>
</evidence>
<dbReference type="GO" id="GO:0055070">
    <property type="term" value="P:copper ion homeostasis"/>
    <property type="evidence" value="ECO:0007669"/>
    <property type="project" value="TreeGrafter"/>
</dbReference>
<evidence type="ECO:0000256" key="2">
    <source>
        <dbReference type="ARBA" id="ARBA00006024"/>
    </source>
</evidence>
<feature type="transmembrane region" description="Helical" evidence="11">
    <location>
        <begin position="296"/>
        <end position="318"/>
    </location>
</feature>
<dbReference type="InterPro" id="IPR059000">
    <property type="entry name" value="ATPase_P-type_domA"/>
</dbReference>
<dbReference type="InterPro" id="IPR023214">
    <property type="entry name" value="HAD_sf"/>
</dbReference>
<keyword evidence="4 11" id="KW-0812">Transmembrane</keyword>
<dbReference type="Pfam" id="PF00122">
    <property type="entry name" value="E1-E2_ATPase"/>
    <property type="match status" value="1"/>
</dbReference>
<dbReference type="NCBIfam" id="TIGR01525">
    <property type="entry name" value="ATPase-IB_hvy"/>
    <property type="match status" value="1"/>
</dbReference>
<dbReference type="InterPro" id="IPR045800">
    <property type="entry name" value="HMBD"/>
</dbReference>
<evidence type="ECO:0000256" key="5">
    <source>
        <dbReference type="ARBA" id="ARBA00022723"/>
    </source>
</evidence>
<dbReference type="GO" id="GO:0016887">
    <property type="term" value="F:ATP hydrolysis activity"/>
    <property type="evidence" value="ECO:0007669"/>
    <property type="project" value="InterPro"/>
</dbReference>
<feature type="non-terminal residue" evidence="14">
    <location>
        <position position="508"/>
    </location>
</feature>
<dbReference type="PANTHER" id="PTHR43520">
    <property type="entry name" value="ATP7, ISOFORM B"/>
    <property type="match status" value="1"/>
</dbReference>
<evidence type="ECO:0000256" key="6">
    <source>
        <dbReference type="ARBA" id="ARBA00022741"/>
    </source>
</evidence>
<feature type="transmembrane region" description="Helical" evidence="11">
    <location>
        <begin position="42"/>
        <end position="61"/>
    </location>
</feature>
<dbReference type="SUPFAM" id="SSF81665">
    <property type="entry name" value="Calcium ATPase, transmembrane domain M"/>
    <property type="match status" value="1"/>
</dbReference>
<name>A0A956RP02_UNCEI</name>
<evidence type="ECO:0000259" key="12">
    <source>
        <dbReference type="Pfam" id="PF00122"/>
    </source>
</evidence>
<evidence type="ECO:0000256" key="11">
    <source>
        <dbReference type="RuleBase" id="RU362081"/>
    </source>
</evidence>
<dbReference type="InterPro" id="IPR027256">
    <property type="entry name" value="P-typ_ATPase_IB"/>
</dbReference>
<dbReference type="Gene3D" id="3.40.1110.10">
    <property type="entry name" value="Calcium-transporting ATPase, cytoplasmic domain N"/>
    <property type="match status" value="1"/>
</dbReference>
<protein>
    <submittedName>
        <fullName evidence="14">Heavy metal translocating P-type ATPase</fullName>
    </submittedName>
</protein>
<organism evidence="14 15">
    <name type="scientific">Eiseniibacteriota bacterium</name>
    <dbReference type="NCBI Taxonomy" id="2212470"/>
    <lineage>
        <taxon>Bacteria</taxon>
        <taxon>Candidatus Eiseniibacteriota</taxon>
    </lineage>
</organism>
<dbReference type="InterPro" id="IPR023298">
    <property type="entry name" value="ATPase_P-typ_TM_dom_sf"/>
</dbReference>
<keyword evidence="5 11" id="KW-0479">Metal-binding</keyword>
<dbReference type="InterPro" id="IPR001757">
    <property type="entry name" value="P_typ_ATPase"/>
</dbReference>
<evidence type="ECO:0000313" key="15">
    <source>
        <dbReference type="Proteomes" id="UP000697710"/>
    </source>
</evidence>
<dbReference type="Pfam" id="PF19335">
    <property type="entry name" value="HMBD"/>
    <property type="match status" value="1"/>
</dbReference>
<dbReference type="PANTHER" id="PTHR43520:SF8">
    <property type="entry name" value="P-TYPE CU(+) TRANSPORTER"/>
    <property type="match status" value="1"/>
</dbReference>